<comment type="subcellular location">
    <subcellularLocation>
        <location evidence="4">Endoplasmic reticulum membrane</location>
    </subcellularLocation>
</comment>
<dbReference type="InterPro" id="IPR054471">
    <property type="entry name" value="GPIID_WHD"/>
</dbReference>
<evidence type="ECO:0000256" key="3">
    <source>
        <dbReference type="ARBA" id="ARBA00022737"/>
    </source>
</evidence>
<dbReference type="Gene3D" id="3.40.50.300">
    <property type="entry name" value="P-loop containing nucleotide triphosphate hydrolases"/>
    <property type="match status" value="1"/>
</dbReference>
<dbReference type="RefSeq" id="XP_033680787.1">
    <property type="nucleotide sequence ID" value="XM_033825104.1"/>
</dbReference>
<dbReference type="InterPro" id="IPR029058">
    <property type="entry name" value="AB_hydrolase_fold"/>
</dbReference>
<dbReference type="SMART" id="SM00320">
    <property type="entry name" value="WD40"/>
    <property type="match status" value="4"/>
</dbReference>
<keyword evidence="4" id="KW-0378">Hydrolase</keyword>
<feature type="domain" description="Anaphase-promoting complex subunit 4-like WD40" evidence="6">
    <location>
        <begin position="969"/>
        <end position="1053"/>
    </location>
</feature>
<dbReference type="SUPFAM" id="SSF50978">
    <property type="entry name" value="WD40 repeat-like"/>
    <property type="match status" value="1"/>
</dbReference>
<keyword evidence="4" id="KW-0653">Protein transport</keyword>
<keyword evidence="4" id="KW-0813">Transport</keyword>
<feature type="domain" description="GPI inositol-deacylase PGAP1-like alpha/beta" evidence="5">
    <location>
        <begin position="68"/>
        <end position="119"/>
    </location>
</feature>
<dbReference type="InterPro" id="IPR015943">
    <property type="entry name" value="WD40/YVTN_repeat-like_dom_sf"/>
</dbReference>
<dbReference type="EC" id="3.1.-.-" evidence="4"/>
<evidence type="ECO:0000256" key="4">
    <source>
        <dbReference type="RuleBase" id="RU365011"/>
    </source>
</evidence>
<feature type="domain" description="Nephrocystin 3-like N-terminal" evidence="8">
    <location>
        <begin position="276"/>
        <end position="445"/>
    </location>
</feature>
<evidence type="ECO:0000313" key="10">
    <source>
        <dbReference type="Proteomes" id="UP000800094"/>
    </source>
</evidence>
<evidence type="ECO:0000259" key="7">
    <source>
        <dbReference type="Pfam" id="PF22939"/>
    </source>
</evidence>
<dbReference type="Gene3D" id="3.40.50.1820">
    <property type="entry name" value="alpha/beta hydrolase"/>
    <property type="match status" value="1"/>
</dbReference>
<dbReference type="InterPro" id="IPR036322">
    <property type="entry name" value="WD40_repeat_dom_sf"/>
</dbReference>
<dbReference type="GO" id="GO:0005789">
    <property type="term" value="C:endoplasmic reticulum membrane"/>
    <property type="evidence" value="ECO:0007669"/>
    <property type="project" value="UniProtKB-SubCell"/>
</dbReference>
<keyword evidence="4" id="KW-0256">Endoplasmic reticulum</keyword>
<evidence type="ECO:0000259" key="5">
    <source>
        <dbReference type="Pfam" id="PF07819"/>
    </source>
</evidence>
<dbReference type="InterPro" id="IPR001680">
    <property type="entry name" value="WD40_rpt"/>
</dbReference>
<gene>
    <name evidence="9" type="ORF">BU26DRAFT_462794</name>
</gene>
<keyword evidence="10" id="KW-1185">Reference proteome</keyword>
<dbReference type="Gene3D" id="2.130.10.10">
    <property type="entry name" value="YVTN repeat-like/Quinoprotein amine dehydrogenase"/>
    <property type="match status" value="2"/>
</dbReference>
<dbReference type="Pfam" id="PF24883">
    <property type="entry name" value="NPHP3_N"/>
    <property type="match status" value="1"/>
</dbReference>
<name>A0A6A6I8C1_9PLEO</name>
<dbReference type="OrthoDB" id="194358at2759"/>
<keyword evidence="4" id="KW-0472">Membrane</keyword>
<feature type="domain" description="GPI inositol-deacylase winged helix" evidence="7">
    <location>
        <begin position="550"/>
        <end position="635"/>
    </location>
</feature>
<dbReference type="Proteomes" id="UP000800094">
    <property type="component" value="Unassembled WGS sequence"/>
</dbReference>
<evidence type="ECO:0000313" key="9">
    <source>
        <dbReference type="EMBL" id="KAF2245783.1"/>
    </source>
</evidence>
<evidence type="ECO:0000256" key="1">
    <source>
        <dbReference type="ARBA" id="ARBA00003496"/>
    </source>
</evidence>
<proteinExistence type="inferred from homology"/>
<dbReference type="GO" id="GO:0015031">
    <property type="term" value="P:protein transport"/>
    <property type="evidence" value="ECO:0007669"/>
    <property type="project" value="UniProtKB-KW"/>
</dbReference>
<protein>
    <recommendedName>
        <fullName evidence="2 4">GPI inositol-deacylase</fullName>
        <ecNumber evidence="4">3.1.-.-</ecNumber>
    </recommendedName>
</protein>
<keyword evidence="3" id="KW-0677">Repeat</keyword>
<dbReference type="GeneID" id="54578434"/>
<dbReference type="InterPro" id="IPR056884">
    <property type="entry name" value="NPHP3-like_N"/>
</dbReference>
<dbReference type="EMBL" id="ML987200">
    <property type="protein sequence ID" value="KAF2245783.1"/>
    <property type="molecule type" value="Genomic_DNA"/>
</dbReference>
<reference evidence="9" key="1">
    <citation type="journal article" date="2020" name="Stud. Mycol.">
        <title>101 Dothideomycetes genomes: a test case for predicting lifestyles and emergence of pathogens.</title>
        <authorList>
            <person name="Haridas S."/>
            <person name="Albert R."/>
            <person name="Binder M."/>
            <person name="Bloem J."/>
            <person name="Labutti K."/>
            <person name="Salamov A."/>
            <person name="Andreopoulos B."/>
            <person name="Baker S."/>
            <person name="Barry K."/>
            <person name="Bills G."/>
            <person name="Bluhm B."/>
            <person name="Cannon C."/>
            <person name="Castanera R."/>
            <person name="Culley D."/>
            <person name="Daum C."/>
            <person name="Ezra D."/>
            <person name="Gonzalez J."/>
            <person name="Henrissat B."/>
            <person name="Kuo A."/>
            <person name="Liang C."/>
            <person name="Lipzen A."/>
            <person name="Lutzoni F."/>
            <person name="Magnuson J."/>
            <person name="Mondo S."/>
            <person name="Nolan M."/>
            <person name="Ohm R."/>
            <person name="Pangilinan J."/>
            <person name="Park H.-J."/>
            <person name="Ramirez L."/>
            <person name="Alfaro M."/>
            <person name="Sun H."/>
            <person name="Tritt A."/>
            <person name="Yoshinaga Y."/>
            <person name="Zwiers L.-H."/>
            <person name="Turgeon B."/>
            <person name="Goodwin S."/>
            <person name="Spatafora J."/>
            <person name="Crous P."/>
            <person name="Grigoriev I."/>
        </authorList>
    </citation>
    <scope>NUCLEOTIDE SEQUENCE</scope>
    <source>
        <strain evidence="9">CBS 122368</strain>
    </source>
</reference>
<dbReference type="PANTHER" id="PTHR10039">
    <property type="entry name" value="AMELOGENIN"/>
    <property type="match status" value="1"/>
</dbReference>
<dbReference type="GO" id="GO:0016788">
    <property type="term" value="F:hydrolase activity, acting on ester bonds"/>
    <property type="evidence" value="ECO:0007669"/>
    <property type="project" value="InterPro"/>
</dbReference>
<organism evidence="9 10">
    <name type="scientific">Trematosphaeria pertusa</name>
    <dbReference type="NCBI Taxonomy" id="390896"/>
    <lineage>
        <taxon>Eukaryota</taxon>
        <taxon>Fungi</taxon>
        <taxon>Dikarya</taxon>
        <taxon>Ascomycota</taxon>
        <taxon>Pezizomycotina</taxon>
        <taxon>Dothideomycetes</taxon>
        <taxon>Pleosporomycetidae</taxon>
        <taxon>Pleosporales</taxon>
        <taxon>Massarineae</taxon>
        <taxon>Trematosphaeriaceae</taxon>
        <taxon>Trematosphaeria</taxon>
    </lineage>
</organism>
<dbReference type="InterPro" id="IPR027417">
    <property type="entry name" value="P-loop_NTPase"/>
</dbReference>
<sequence>MKTWRDGSDPQLFWPQCWLPLEPEFHNANIHTFGYDSDWGSLKPSILNVHDFGRSLYEEMRSSPLLRQNPKSPIILIGHSMGGLVIKKAYTLVHQDDAHSNISERIRCIFFLATPHRGSDYAAILNGVLKVAGITGMASTREYVKDLTSGSTSTHLINDDFGKCARDLAIYSFYETLPMSFGSGLVVDKGSAILGINPRNERVQYLHANHREICKFRSIEDSNYITLRNALATAVHDLLSDAYSHKEHESKEQMRKIQDLLAMAHMPEEHHDKMEGSCQWVEERNDFQKWLASEKDADLVRPYFPSYFWVQASPGAGKTVLAAHVTSRLKESRLPHASYYFHFGKKEGQSLTGFLRSVAYQMANGNAAIRERLAQVYDEGASFDRDNPRALWSRAFTAAIFQVSTFAPQYWVIDAVDECLKYPELFTLLKGTQTKFPLRIFITSRKLPDMPRLVRQLEGCDTSIVQIPVQDTMKDIELYVRGRILDLPIDGEDEKEELAREILRKSTASFLWVRLVMDELEGVYGYESILQVLQGIPEGMVSYYERAVAEMAEKKREHHIAKAILLWVMLAARPLSITELSHALELDISVHLPSAKSAIEGLCGQLISVDFHTGTVAPVHATAREFLHSEEAGEFQISKSKSHERIALACLRLLSGPEMQPPRHRRLIGQKCSKQATSLLLGYAVTQFSEHVFGASAESDQLLVELNKFLTTNILTWIEKVVAKKDLQRLIRTAKNLKGYLDRRAKYRSPLNRHVTTIDNWTVDLSRVASKFGRALISDPQSIYFLVPPLCPTQSAIYRQFGHSPDGLRLSGSHNLDWEDCIAYIPFEDEAGAAISCGSNFIAVGFESGQVCLYNHRSYQKERVFHQKFSVDLIHFDPLGSFLATCSRKFVMVWDLNGDLRWEKRIRSRCILLASCQSFLIAITQQGCALHWDITTGELLEKQTFAYQDPGSSPGGGLSEVKAPAQASISPQMDLIALAYRNSPTCIFELGSGSLIAWATDENSRAAEQLAFNPNPDVSLLLVAYNESHLALYDSWSGTLVESQEAEQAVICTSLTCSSDGRTFATMDILGYLRIWDFESLSLLYQVLTPNHSFNLLDFTSNGFSLVSLVEHEMRIWAPSALVRKTIEEEFSTSDQAAVLPVTEGQFETFQSSKINTVVAHPKVSAVFSGTYNGDISMYHSKNGYQPSVVYSHLDAIVMWIAISEGGIIASADLHGFLQVRQLDVSQERVGSAEKVLFQSHFPMGVRQLLFDQSGSYLLVSSGDEDYVYSAVDGFLVGSLDVPPEFRMARKWAIAPESIYERQFILISDHRISVFYTDRFPEMPPHSISLCYELEDGYTEAGIDAVVYEPITASLILSVRQQKGLSSKSSTFIFAIPTSYPTDMDTRLQPVYTLPFSAHIFGVTPSKATVSFLHQNSWICSAVLKNLAEKRYIQHFFVPDEYITTSSDVLPIQTADGDFVFCLHERLVVVRNGLKFQEVKHFPNI</sequence>
<accession>A0A6A6I8C1</accession>
<dbReference type="Pfam" id="PF12894">
    <property type="entry name" value="ANAPC4_WD40"/>
    <property type="match status" value="1"/>
</dbReference>
<evidence type="ECO:0000256" key="2">
    <source>
        <dbReference type="ARBA" id="ARBA00015856"/>
    </source>
</evidence>
<dbReference type="SUPFAM" id="SSF53474">
    <property type="entry name" value="alpha/beta-Hydrolases"/>
    <property type="match status" value="1"/>
</dbReference>
<dbReference type="PANTHER" id="PTHR10039:SF16">
    <property type="entry name" value="GPI INOSITOL-DEACYLASE"/>
    <property type="match status" value="1"/>
</dbReference>
<evidence type="ECO:0000259" key="6">
    <source>
        <dbReference type="Pfam" id="PF12894"/>
    </source>
</evidence>
<comment type="similarity">
    <text evidence="4">Belongs to the GPI inositol-deacylase family.</text>
</comment>
<dbReference type="Pfam" id="PF22939">
    <property type="entry name" value="WHD_GPIID"/>
    <property type="match status" value="1"/>
</dbReference>
<evidence type="ECO:0000259" key="8">
    <source>
        <dbReference type="Pfam" id="PF24883"/>
    </source>
</evidence>
<dbReference type="InterPro" id="IPR024977">
    <property type="entry name" value="Apc4-like_WD40_dom"/>
</dbReference>
<comment type="function">
    <text evidence="1 4">Involved in inositol deacylation of GPI-anchored proteins which plays important roles in the quality control and ER-associated degradation of GPI-anchored proteins.</text>
</comment>
<dbReference type="InterPro" id="IPR012908">
    <property type="entry name" value="PGAP1-ab_dom-like"/>
</dbReference>
<dbReference type="Pfam" id="PF07819">
    <property type="entry name" value="PGAP1"/>
    <property type="match status" value="1"/>
</dbReference>